<evidence type="ECO:0000313" key="3">
    <source>
        <dbReference type="Proteomes" id="UP000005801"/>
    </source>
</evidence>
<feature type="compositionally biased region" description="Basic residues" evidence="1">
    <location>
        <begin position="53"/>
        <end position="63"/>
    </location>
</feature>
<name>A6G055_9BACT</name>
<evidence type="ECO:0000256" key="1">
    <source>
        <dbReference type="SAM" id="MobiDB-lite"/>
    </source>
</evidence>
<dbReference type="AlphaFoldDB" id="A6G055"/>
<accession>A6G055</accession>
<feature type="region of interest" description="Disordered" evidence="1">
    <location>
        <begin position="32"/>
        <end position="81"/>
    </location>
</feature>
<evidence type="ECO:0000313" key="2">
    <source>
        <dbReference type="EMBL" id="EDM80752.1"/>
    </source>
</evidence>
<dbReference type="EMBL" id="ABCS01000008">
    <property type="protein sequence ID" value="EDM80752.1"/>
    <property type="molecule type" value="Genomic_DNA"/>
</dbReference>
<feature type="compositionally biased region" description="Acidic residues" evidence="1">
    <location>
        <begin position="32"/>
        <end position="49"/>
    </location>
</feature>
<reference evidence="2 3" key="1">
    <citation type="submission" date="2007-06" db="EMBL/GenBank/DDBJ databases">
        <authorList>
            <person name="Shimkets L."/>
            <person name="Ferriera S."/>
            <person name="Johnson J."/>
            <person name="Kravitz S."/>
            <person name="Beeson K."/>
            <person name="Sutton G."/>
            <person name="Rogers Y.-H."/>
            <person name="Friedman R."/>
            <person name="Frazier M."/>
            <person name="Venter J.C."/>
        </authorList>
    </citation>
    <scope>NUCLEOTIDE SEQUENCE [LARGE SCALE GENOMIC DNA]</scope>
    <source>
        <strain evidence="2 3">SIR-1</strain>
    </source>
</reference>
<protein>
    <submittedName>
        <fullName evidence="2">Uncharacterized protein</fullName>
    </submittedName>
</protein>
<keyword evidence="3" id="KW-1185">Reference proteome</keyword>
<sequence>MTKDQRGHTMTDIERYEDEALDMLEHAGDDQLDELDDLLESYDGEDYEDAERRRRRRRGRSSRRSYGGSARRPRGYATRGELGRVAKVNARQSKEIAALRREFESQRQTQLLMTLLGGGKRTVKVESSKLGDLVNTELVLSDAGDPLTTLLPMLMSGGSLGGSSSGAKANDLTPLLLMMSLGGAK</sequence>
<organism evidence="2 3">
    <name type="scientific">Plesiocystis pacifica SIR-1</name>
    <dbReference type="NCBI Taxonomy" id="391625"/>
    <lineage>
        <taxon>Bacteria</taxon>
        <taxon>Pseudomonadati</taxon>
        <taxon>Myxococcota</taxon>
        <taxon>Polyangia</taxon>
        <taxon>Nannocystales</taxon>
        <taxon>Nannocystaceae</taxon>
        <taxon>Plesiocystis</taxon>
    </lineage>
</organism>
<gene>
    <name evidence="2" type="ORF">PPSIR1_12753</name>
</gene>
<comment type="caution">
    <text evidence="2">The sequence shown here is derived from an EMBL/GenBank/DDBJ whole genome shotgun (WGS) entry which is preliminary data.</text>
</comment>
<dbReference type="Proteomes" id="UP000005801">
    <property type="component" value="Unassembled WGS sequence"/>
</dbReference>
<proteinExistence type="predicted"/>
<dbReference type="STRING" id="391625.PPSIR1_12753"/>